<evidence type="ECO:0000256" key="1">
    <source>
        <dbReference type="ARBA" id="ARBA00008894"/>
    </source>
</evidence>
<feature type="domain" description="Disease resistance N-terminal" evidence="7">
    <location>
        <begin position="24"/>
        <end position="95"/>
    </location>
</feature>
<dbReference type="SUPFAM" id="SSF52540">
    <property type="entry name" value="P-loop containing nucleoside triphosphate hydrolases"/>
    <property type="match status" value="1"/>
</dbReference>
<dbReference type="Proteomes" id="UP001180020">
    <property type="component" value="Unassembled WGS sequence"/>
</dbReference>
<dbReference type="GO" id="GO:0043531">
    <property type="term" value="F:ADP binding"/>
    <property type="evidence" value="ECO:0007669"/>
    <property type="project" value="InterPro"/>
</dbReference>
<dbReference type="Pfam" id="PF18052">
    <property type="entry name" value="Rx_N"/>
    <property type="match status" value="1"/>
</dbReference>
<evidence type="ECO:0000256" key="2">
    <source>
        <dbReference type="ARBA" id="ARBA00022614"/>
    </source>
</evidence>
<dbReference type="InterPro" id="IPR027417">
    <property type="entry name" value="P-loop_NTPase"/>
</dbReference>
<keyword evidence="2" id="KW-0433">Leucine-rich repeat</keyword>
<keyword evidence="4" id="KW-0547">Nucleotide-binding</keyword>
<gene>
    <name evidence="8" type="primary">RPPL1</name>
    <name evidence="8" type="ORF">QJS10_CPB15g01449</name>
</gene>
<dbReference type="InterPro" id="IPR041118">
    <property type="entry name" value="Rx_N"/>
</dbReference>
<sequence length="172" mass="19389">MAIAFHRHPKMESMMVATASIDETMKRLSDLISDDRVTAWGVKHKLNLLKNDLETMIGFLDVAERRESKDDDVMAWPGRLFYDIEDAIDDLHIDINNTGDVFVVLPDEEEIIGIDGEIDGLVRLLRAPPNVGGRVTAILGTGGIGKTTLVQKVLDDERIRYHFDLRIWDCVS</sequence>
<dbReference type="InterPro" id="IPR002182">
    <property type="entry name" value="NB-ARC"/>
</dbReference>
<dbReference type="Pfam" id="PF00931">
    <property type="entry name" value="NB-ARC"/>
    <property type="match status" value="1"/>
</dbReference>
<keyword evidence="3" id="KW-0677">Repeat</keyword>
<reference evidence="8" key="1">
    <citation type="journal article" date="2023" name="Nat. Commun.">
        <title>Diploid and tetraploid genomes of Acorus and the evolution of monocots.</title>
        <authorList>
            <person name="Ma L."/>
            <person name="Liu K.W."/>
            <person name="Li Z."/>
            <person name="Hsiao Y.Y."/>
            <person name="Qi Y."/>
            <person name="Fu T."/>
            <person name="Tang G.D."/>
            <person name="Zhang D."/>
            <person name="Sun W.H."/>
            <person name="Liu D.K."/>
            <person name="Li Y."/>
            <person name="Chen G.Z."/>
            <person name="Liu X.D."/>
            <person name="Liao X.Y."/>
            <person name="Jiang Y.T."/>
            <person name="Yu X."/>
            <person name="Hao Y."/>
            <person name="Huang J."/>
            <person name="Zhao X.W."/>
            <person name="Ke S."/>
            <person name="Chen Y.Y."/>
            <person name="Wu W.L."/>
            <person name="Hsu J.L."/>
            <person name="Lin Y.F."/>
            <person name="Huang M.D."/>
            <person name="Li C.Y."/>
            <person name="Huang L."/>
            <person name="Wang Z.W."/>
            <person name="Zhao X."/>
            <person name="Zhong W.Y."/>
            <person name="Peng D.H."/>
            <person name="Ahmad S."/>
            <person name="Lan S."/>
            <person name="Zhang J.S."/>
            <person name="Tsai W.C."/>
            <person name="Van de Peer Y."/>
            <person name="Liu Z.J."/>
        </authorList>
    </citation>
    <scope>NUCLEOTIDE SEQUENCE</scope>
    <source>
        <strain evidence="8">CP</strain>
    </source>
</reference>
<evidence type="ECO:0000256" key="5">
    <source>
        <dbReference type="ARBA" id="ARBA00022821"/>
    </source>
</evidence>
<feature type="domain" description="NB-ARC" evidence="6">
    <location>
        <begin position="126"/>
        <end position="172"/>
    </location>
</feature>
<keyword evidence="9" id="KW-1185">Reference proteome</keyword>
<evidence type="ECO:0000313" key="8">
    <source>
        <dbReference type="EMBL" id="KAK1296609.1"/>
    </source>
</evidence>
<evidence type="ECO:0000313" key="9">
    <source>
        <dbReference type="Proteomes" id="UP001180020"/>
    </source>
</evidence>
<evidence type="ECO:0000259" key="6">
    <source>
        <dbReference type="Pfam" id="PF00931"/>
    </source>
</evidence>
<accession>A0AAV9D6W8</accession>
<organism evidence="8 9">
    <name type="scientific">Acorus calamus</name>
    <name type="common">Sweet flag</name>
    <dbReference type="NCBI Taxonomy" id="4465"/>
    <lineage>
        <taxon>Eukaryota</taxon>
        <taxon>Viridiplantae</taxon>
        <taxon>Streptophyta</taxon>
        <taxon>Embryophyta</taxon>
        <taxon>Tracheophyta</taxon>
        <taxon>Spermatophyta</taxon>
        <taxon>Magnoliopsida</taxon>
        <taxon>Liliopsida</taxon>
        <taxon>Acoraceae</taxon>
        <taxon>Acorus</taxon>
    </lineage>
</organism>
<proteinExistence type="inferred from homology"/>
<dbReference type="EMBL" id="JAUJYO010000015">
    <property type="protein sequence ID" value="KAK1296609.1"/>
    <property type="molecule type" value="Genomic_DNA"/>
</dbReference>
<comment type="caution">
    <text evidence="8">The sequence shown here is derived from an EMBL/GenBank/DDBJ whole genome shotgun (WGS) entry which is preliminary data.</text>
</comment>
<evidence type="ECO:0000259" key="7">
    <source>
        <dbReference type="Pfam" id="PF18052"/>
    </source>
</evidence>
<evidence type="ECO:0000256" key="4">
    <source>
        <dbReference type="ARBA" id="ARBA00022741"/>
    </source>
</evidence>
<comment type="similarity">
    <text evidence="1">Belongs to the disease resistance NB-LRR family.</text>
</comment>
<evidence type="ECO:0000256" key="3">
    <source>
        <dbReference type="ARBA" id="ARBA00022737"/>
    </source>
</evidence>
<protein>
    <submittedName>
        <fullName evidence="8">Disease resistance RPP13-like protein 1</fullName>
    </submittedName>
</protein>
<dbReference type="GO" id="GO:0006952">
    <property type="term" value="P:defense response"/>
    <property type="evidence" value="ECO:0007669"/>
    <property type="project" value="UniProtKB-KW"/>
</dbReference>
<dbReference type="PANTHER" id="PTHR19338">
    <property type="entry name" value="TRANSLOCASE OF INNER MITOCHONDRIAL MEMBRANE 13 HOMOLOG"/>
    <property type="match status" value="1"/>
</dbReference>
<dbReference type="AlphaFoldDB" id="A0AAV9D6W8"/>
<name>A0AAV9D6W8_ACOCL</name>
<dbReference type="Gene3D" id="3.40.50.300">
    <property type="entry name" value="P-loop containing nucleotide triphosphate hydrolases"/>
    <property type="match status" value="1"/>
</dbReference>
<dbReference type="Gene3D" id="1.20.5.4130">
    <property type="match status" value="1"/>
</dbReference>
<keyword evidence="5" id="KW-0611">Plant defense</keyword>
<reference evidence="8" key="2">
    <citation type="submission" date="2023-06" db="EMBL/GenBank/DDBJ databases">
        <authorList>
            <person name="Ma L."/>
            <person name="Liu K.-W."/>
            <person name="Li Z."/>
            <person name="Hsiao Y.-Y."/>
            <person name="Qi Y."/>
            <person name="Fu T."/>
            <person name="Tang G."/>
            <person name="Zhang D."/>
            <person name="Sun W.-H."/>
            <person name="Liu D.-K."/>
            <person name="Li Y."/>
            <person name="Chen G.-Z."/>
            <person name="Liu X.-D."/>
            <person name="Liao X.-Y."/>
            <person name="Jiang Y.-T."/>
            <person name="Yu X."/>
            <person name="Hao Y."/>
            <person name="Huang J."/>
            <person name="Zhao X.-W."/>
            <person name="Ke S."/>
            <person name="Chen Y.-Y."/>
            <person name="Wu W.-L."/>
            <person name="Hsu J.-L."/>
            <person name="Lin Y.-F."/>
            <person name="Huang M.-D."/>
            <person name="Li C.-Y."/>
            <person name="Huang L."/>
            <person name="Wang Z.-W."/>
            <person name="Zhao X."/>
            <person name="Zhong W.-Y."/>
            <person name="Peng D.-H."/>
            <person name="Ahmad S."/>
            <person name="Lan S."/>
            <person name="Zhang J.-S."/>
            <person name="Tsai W.-C."/>
            <person name="Van De Peer Y."/>
            <person name="Liu Z.-J."/>
        </authorList>
    </citation>
    <scope>NUCLEOTIDE SEQUENCE</scope>
    <source>
        <strain evidence="8">CP</strain>
        <tissue evidence="8">Leaves</tissue>
    </source>
</reference>
<dbReference type="PANTHER" id="PTHR19338:SF0">
    <property type="entry name" value="MITOCHONDRIAL IMPORT INNER MEMBRANE TRANSLOCASE SUBUNIT TIM13"/>
    <property type="match status" value="1"/>
</dbReference>